<reference evidence="5" key="1">
    <citation type="submission" date="2025-08" db="UniProtKB">
        <authorList>
            <consortium name="Ensembl"/>
        </authorList>
    </citation>
    <scope>IDENTIFICATION</scope>
</reference>
<evidence type="ECO:0000256" key="1">
    <source>
        <dbReference type="SAM" id="Coils"/>
    </source>
</evidence>
<dbReference type="Pfam" id="PF21035">
    <property type="entry name" value="CCDC138_C"/>
    <property type="match status" value="1"/>
</dbReference>
<feature type="coiled-coil region" evidence="1">
    <location>
        <begin position="148"/>
        <end position="182"/>
    </location>
</feature>
<evidence type="ECO:0000256" key="2">
    <source>
        <dbReference type="SAM" id="MobiDB-lite"/>
    </source>
</evidence>
<feature type="region of interest" description="Disordered" evidence="2">
    <location>
        <begin position="67"/>
        <end position="90"/>
    </location>
</feature>
<feature type="coiled-coil region" evidence="1">
    <location>
        <begin position="208"/>
        <end position="263"/>
    </location>
</feature>
<keyword evidence="1" id="KW-0175">Coiled coil</keyword>
<dbReference type="Proteomes" id="UP000694523">
    <property type="component" value="Unplaced"/>
</dbReference>
<evidence type="ECO:0008006" key="7">
    <source>
        <dbReference type="Google" id="ProtNLM"/>
    </source>
</evidence>
<dbReference type="InterPro" id="IPR048750">
    <property type="entry name" value="CCDC138_C"/>
</dbReference>
<dbReference type="PANTHER" id="PTHR34523:SF1">
    <property type="entry name" value="COILED-COIL DOMAIN-CONTAINING PROTEIN 138"/>
    <property type="match status" value="1"/>
</dbReference>
<dbReference type="InterPro" id="IPR048751">
    <property type="entry name" value="CCDC138_CC"/>
</dbReference>
<dbReference type="Gene3D" id="1.20.5.340">
    <property type="match status" value="1"/>
</dbReference>
<evidence type="ECO:0000313" key="5">
    <source>
        <dbReference type="Ensembl" id="ENSNMLP00000003669.1"/>
    </source>
</evidence>
<dbReference type="PANTHER" id="PTHR34523">
    <property type="entry name" value="COILED-COIL DOMAIN-CONTAINING PROTEIN 138"/>
    <property type="match status" value="1"/>
</dbReference>
<feature type="region of interest" description="Disordered" evidence="2">
    <location>
        <begin position="551"/>
        <end position="589"/>
    </location>
</feature>
<dbReference type="Pfam" id="PF21037">
    <property type="entry name" value="CCDC138_cc"/>
    <property type="match status" value="1"/>
</dbReference>
<feature type="region of interest" description="Disordered" evidence="2">
    <location>
        <begin position="1"/>
        <end position="26"/>
    </location>
</feature>
<feature type="compositionally biased region" description="Polar residues" evidence="2">
    <location>
        <begin position="551"/>
        <end position="575"/>
    </location>
</feature>
<evidence type="ECO:0000259" key="4">
    <source>
        <dbReference type="Pfam" id="PF21037"/>
    </source>
</evidence>
<protein>
    <recommendedName>
        <fullName evidence="7">Coiled-coil domain-containing protein 138</fullName>
    </recommendedName>
</protein>
<sequence length="601" mass="67514">MATAKKKSMADNHGGRKQQLSRKEDSTYGISDEVLQKLIMAHRYAGKELKGHSKVLHGLFKGIILTPPDPSDNDEEGVEDHITHPRSDSPLFFTETDVTLPSCLNGSLGSRETDREMDRARHPSHFCSSSASGAAEILKKMETVYDQLKTEQQKQLQWEQELQEREKTLKQQEEALQKLVDLEGMLHSKMLSAEEKHKQEVHQLQFLLREKTKENKRLKSSFETLKDLNDNMKKQINDLREQNKKLENQSRRVQARLENLQRKYELGVSLRGCQKMNVKSLESVKPPKKDIIIPSCKNINKGAPTEKLLSLLLDWLHDGQWNSSTKAPTVKDVGHCLPPEILLNERCLKALPLIADQLALTPLSELVLVRGLLRLVHSALRHLDNSAQHVVLSATVRRIGEEVSKPRSHLQFDPAEEPGPCRKRALYQSPCPESRILSVLIILRTVSQADALAQALDSLRSDLTHEENRGLLLHYGGVSELLSVLRTGRGGLQAPIIDALMQLTQQSSYLKSFMEACSCDEFFHTASQVLKSPHLELSLWKRCPFFSRNSPQSERIGITSSPPLSISRSRTSSADTVPRTPFSASTSRPSSIICSNALGSN</sequence>
<dbReference type="Ensembl" id="ENSNMLT00000004217.1">
    <property type="protein sequence ID" value="ENSNMLP00000003669.1"/>
    <property type="gene ID" value="ENSNMLG00000002689.1"/>
</dbReference>
<evidence type="ECO:0000259" key="3">
    <source>
        <dbReference type="Pfam" id="PF21035"/>
    </source>
</evidence>
<accession>A0A8C6SD71</accession>
<dbReference type="InterPro" id="IPR038798">
    <property type="entry name" value="CCDC138"/>
</dbReference>
<proteinExistence type="predicted"/>
<name>A0A8C6SD71_9GOBI</name>
<keyword evidence="6" id="KW-1185">Reference proteome</keyword>
<dbReference type="AlphaFoldDB" id="A0A8C6SD71"/>
<feature type="domain" description="Coiled-coil-domain-containing protein 138 coiled-coil" evidence="4">
    <location>
        <begin position="213"/>
        <end position="267"/>
    </location>
</feature>
<evidence type="ECO:0000313" key="6">
    <source>
        <dbReference type="Proteomes" id="UP000694523"/>
    </source>
</evidence>
<reference evidence="5" key="2">
    <citation type="submission" date="2025-09" db="UniProtKB">
        <authorList>
            <consortium name="Ensembl"/>
        </authorList>
    </citation>
    <scope>IDENTIFICATION</scope>
</reference>
<feature type="domain" description="Coiled-coil" evidence="3">
    <location>
        <begin position="312"/>
        <end position="539"/>
    </location>
</feature>
<organism evidence="5 6">
    <name type="scientific">Neogobius melanostomus</name>
    <name type="common">round goby</name>
    <dbReference type="NCBI Taxonomy" id="47308"/>
    <lineage>
        <taxon>Eukaryota</taxon>
        <taxon>Metazoa</taxon>
        <taxon>Chordata</taxon>
        <taxon>Craniata</taxon>
        <taxon>Vertebrata</taxon>
        <taxon>Euteleostomi</taxon>
        <taxon>Actinopterygii</taxon>
        <taxon>Neopterygii</taxon>
        <taxon>Teleostei</taxon>
        <taxon>Neoteleostei</taxon>
        <taxon>Acanthomorphata</taxon>
        <taxon>Gobiaria</taxon>
        <taxon>Gobiiformes</taxon>
        <taxon>Gobioidei</taxon>
        <taxon>Gobiidae</taxon>
        <taxon>Benthophilinae</taxon>
        <taxon>Neogobiini</taxon>
        <taxon>Neogobius</taxon>
    </lineage>
</organism>